<dbReference type="GO" id="GO:0046872">
    <property type="term" value="F:metal ion binding"/>
    <property type="evidence" value="ECO:0007669"/>
    <property type="project" value="UniProtKB-KW"/>
</dbReference>
<dbReference type="InterPro" id="IPR013785">
    <property type="entry name" value="Aldolase_TIM"/>
</dbReference>
<evidence type="ECO:0000256" key="1">
    <source>
        <dbReference type="ARBA" id="ARBA00001966"/>
    </source>
</evidence>
<protein>
    <submittedName>
        <fullName evidence="8">Radical SAM superfamily protein</fullName>
    </submittedName>
</protein>
<sequence>MRWLKVIEYMCSDDSRISSYLYDVLIKECNDPIGDRYLMNFCVNKMLNLQQQKFVTFDFPIRILWKITGRCNCNCRHCWADLGKTAGKTDLLRVANEIAQNNVFHVSISGGEPFLCNSLFDILKILKRRNILIEIMTNGVLLSKEVISKLKEILNLTTDVIQISLDGSTAAVHDMQRGTKVFDKTLYNIKCLTDSGFKVRIAYTATFINVGDILNTYHLVNSLNAVTFSISPVFPFRKGKGMLNTVDNSKYLHQIYLCKLLEPKMETKLRIQVNQFFQNVIYQNLKGNDLNIPSEKDLLYLPLETNSTVQIDAMGNLLPGPEWDITHSSGNVYEFGIKKLWLNGIKWNEFRKGRDLRKAKCSRCKIFFLCKGGNMKLAYEKYGTINMQDGSCQICIQKAAIVNS</sequence>
<dbReference type="SFLD" id="SFLDG01067">
    <property type="entry name" value="SPASM/twitch_domain_containing"/>
    <property type="match status" value="1"/>
</dbReference>
<dbReference type="InterPro" id="IPR007197">
    <property type="entry name" value="rSAM"/>
</dbReference>
<evidence type="ECO:0000256" key="6">
    <source>
        <dbReference type="ARBA" id="ARBA00023014"/>
    </source>
</evidence>
<gene>
    <name evidence="8" type="ORF">TPE_1305</name>
</gene>
<keyword evidence="5" id="KW-0408">Iron</keyword>
<dbReference type="PANTHER" id="PTHR11228:SF7">
    <property type="entry name" value="PQQA PEPTIDE CYCLASE"/>
    <property type="match status" value="1"/>
</dbReference>
<dbReference type="Proteomes" id="UP000015620">
    <property type="component" value="Chromosome"/>
</dbReference>
<dbReference type="Gene3D" id="3.20.20.70">
    <property type="entry name" value="Aldolase class I"/>
    <property type="match status" value="1"/>
</dbReference>
<accession>S5ZUC5</accession>
<evidence type="ECO:0000256" key="5">
    <source>
        <dbReference type="ARBA" id="ARBA00023004"/>
    </source>
</evidence>
<keyword evidence="6" id="KW-0411">Iron-sulfur</keyword>
<proteinExistence type="predicted"/>
<name>S5ZUC5_9SPIR</name>
<evidence type="ECO:0000313" key="9">
    <source>
        <dbReference type="Proteomes" id="UP000015620"/>
    </source>
</evidence>
<dbReference type="SFLD" id="SFLDG01386">
    <property type="entry name" value="main_SPASM_domain-containing"/>
    <property type="match status" value="1"/>
</dbReference>
<dbReference type="HOGENOM" id="CLU_849749_0_0_12"/>
<reference evidence="8 9" key="1">
    <citation type="journal article" date="2013" name="PLoS ONE">
        <title>Genome-Wide Relatedness of Treponema pedis, from Gingiva and Necrotic Skin Lesions of Pigs, with the Human Oral Pathogen Treponema denticola.</title>
        <authorList>
            <person name="Svartstrom O."/>
            <person name="Mushtaq M."/>
            <person name="Pringle M."/>
            <person name="Segerman B."/>
        </authorList>
    </citation>
    <scope>NUCLEOTIDE SEQUENCE [LARGE SCALE GENOMIC DNA]</scope>
    <source>
        <strain evidence="8">T A4</strain>
    </source>
</reference>
<dbReference type="PANTHER" id="PTHR11228">
    <property type="entry name" value="RADICAL SAM DOMAIN PROTEIN"/>
    <property type="match status" value="1"/>
</dbReference>
<dbReference type="CDD" id="cd01335">
    <property type="entry name" value="Radical_SAM"/>
    <property type="match status" value="1"/>
</dbReference>
<dbReference type="PATRIC" id="fig|1291379.3.peg.1298"/>
<dbReference type="PROSITE" id="PS51918">
    <property type="entry name" value="RADICAL_SAM"/>
    <property type="match status" value="1"/>
</dbReference>
<dbReference type="InterPro" id="IPR050377">
    <property type="entry name" value="Radical_SAM_PqqE_MftC-like"/>
</dbReference>
<dbReference type="GO" id="GO:0051539">
    <property type="term" value="F:4 iron, 4 sulfur cluster binding"/>
    <property type="evidence" value="ECO:0007669"/>
    <property type="project" value="UniProtKB-KW"/>
</dbReference>
<dbReference type="PIRSF" id="PIRSF037420">
    <property type="entry name" value="PQQ_syn_pqqE"/>
    <property type="match status" value="1"/>
</dbReference>
<dbReference type="KEGG" id="tped:TPE_1305"/>
<dbReference type="GO" id="GO:0003824">
    <property type="term" value="F:catalytic activity"/>
    <property type="evidence" value="ECO:0007669"/>
    <property type="project" value="InterPro"/>
</dbReference>
<dbReference type="STRING" id="1291379.TPE_1305"/>
<feature type="domain" description="Radical SAM core" evidence="7">
    <location>
        <begin position="57"/>
        <end position="278"/>
    </location>
</feature>
<dbReference type="InterPro" id="IPR058240">
    <property type="entry name" value="rSAM_sf"/>
</dbReference>
<keyword evidence="4" id="KW-0479">Metal-binding</keyword>
<keyword evidence="9" id="KW-1185">Reference proteome</keyword>
<dbReference type="AlphaFoldDB" id="S5ZUC5"/>
<comment type="cofactor">
    <cofactor evidence="1">
        <name>[4Fe-4S] cluster</name>
        <dbReference type="ChEBI" id="CHEBI:49883"/>
    </cofactor>
</comment>
<evidence type="ECO:0000313" key="8">
    <source>
        <dbReference type="EMBL" id="AGT43800.1"/>
    </source>
</evidence>
<keyword evidence="3" id="KW-0949">S-adenosyl-L-methionine</keyword>
<dbReference type="InterPro" id="IPR017200">
    <property type="entry name" value="PqqE-like"/>
</dbReference>
<dbReference type="Pfam" id="PF04055">
    <property type="entry name" value="Radical_SAM"/>
    <property type="match status" value="1"/>
</dbReference>
<dbReference type="EMBL" id="CP004120">
    <property type="protein sequence ID" value="AGT43800.1"/>
    <property type="molecule type" value="Genomic_DNA"/>
</dbReference>
<dbReference type="SFLD" id="SFLDS00029">
    <property type="entry name" value="Radical_SAM"/>
    <property type="match status" value="1"/>
</dbReference>
<dbReference type="SUPFAM" id="SSF102114">
    <property type="entry name" value="Radical SAM enzymes"/>
    <property type="match status" value="1"/>
</dbReference>
<dbReference type="OrthoDB" id="363348at2"/>
<dbReference type="NCBIfam" id="TIGR04085">
    <property type="entry name" value="rSAM_more_4Fe4S"/>
    <property type="match status" value="1"/>
</dbReference>
<dbReference type="InterPro" id="IPR023885">
    <property type="entry name" value="4Fe4S-binding_SPASM_dom"/>
</dbReference>
<evidence type="ECO:0000256" key="4">
    <source>
        <dbReference type="ARBA" id="ARBA00022723"/>
    </source>
</evidence>
<organism evidence="8 9">
    <name type="scientific">Treponema pedis str. T A4</name>
    <dbReference type="NCBI Taxonomy" id="1291379"/>
    <lineage>
        <taxon>Bacteria</taxon>
        <taxon>Pseudomonadati</taxon>
        <taxon>Spirochaetota</taxon>
        <taxon>Spirochaetia</taxon>
        <taxon>Spirochaetales</taxon>
        <taxon>Treponemataceae</taxon>
        <taxon>Treponema</taxon>
    </lineage>
</organism>
<evidence type="ECO:0000256" key="3">
    <source>
        <dbReference type="ARBA" id="ARBA00022691"/>
    </source>
</evidence>
<evidence type="ECO:0000259" key="7">
    <source>
        <dbReference type="PROSITE" id="PS51918"/>
    </source>
</evidence>
<keyword evidence="2" id="KW-0004">4Fe-4S</keyword>
<evidence type="ECO:0000256" key="2">
    <source>
        <dbReference type="ARBA" id="ARBA00022485"/>
    </source>
</evidence>